<organism evidence="2 3">
    <name type="scientific">Elysia crispata</name>
    <name type="common">lettuce slug</name>
    <dbReference type="NCBI Taxonomy" id="231223"/>
    <lineage>
        <taxon>Eukaryota</taxon>
        <taxon>Metazoa</taxon>
        <taxon>Spiralia</taxon>
        <taxon>Lophotrochozoa</taxon>
        <taxon>Mollusca</taxon>
        <taxon>Gastropoda</taxon>
        <taxon>Heterobranchia</taxon>
        <taxon>Euthyneura</taxon>
        <taxon>Panpulmonata</taxon>
        <taxon>Sacoglossa</taxon>
        <taxon>Placobranchoidea</taxon>
        <taxon>Plakobranchidae</taxon>
        <taxon>Elysia</taxon>
    </lineage>
</organism>
<comment type="caution">
    <text evidence="2">The sequence shown here is derived from an EMBL/GenBank/DDBJ whole genome shotgun (WGS) entry which is preliminary data.</text>
</comment>
<proteinExistence type="predicted"/>
<feature type="compositionally biased region" description="Basic and acidic residues" evidence="1">
    <location>
        <begin position="14"/>
        <end position="29"/>
    </location>
</feature>
<name>A0AAE1E6N5_9GAST</name>
<sequence>MKPKKDKCQGSSQTERETEERQEKARWAARENPNCRQHITSDYLHLEISSVPDPVQTLLRLEDVELFLTSKFYPLSQPGREKDSA</sequence>
<dbReference type="AlphaFoldDB" id="A0AAE1E6N5"/>
<dbReference type="Proteomes" id="UP001283361">
    <property type="component" value="Unassembled WGS sequence"/>
</dbReference>
<keyword evidence="3" id="KW-1185">Reference proteome</keyword>
<gene>
    <name evidence="2" type="ORF">RRG08_059609</name>
</gene>
<feature type="region of interest" description="Disordered" evidence="1">
    <location>
        <begin position="1"/>
        <end position="33"/>
    </location>
</feature>
<evidence type="ECO:0000313" key="3">
    <source>
        <dbReference type="Proteomes" id="UP001283361"/>
    </source>
</evidence>
<evidence type="ECO:0000256" key="1">
    <source>
        <dbReference type="SAM" id="MobiDB-lite"/>
    </source>
</evidence>
<reference evidence="2" key="1">
    <citation type="journal article" date="2023" name="G3 (Bethesda)">
        <title>A reference genome for the long-term kleptoplast-retaining sea slug Elysia crispata morphotype clarki.</title>
        <authorList>
            <person name="Eastman K.E."/>
            <person name="Pendleton A.L."/>
            <person name="Shaikh M.A."/>
            <person name="Suttiyut T."/>
            <person name="Ogas R."/>
            <person name="Tomko P."/>
            <person name="Gavelis G."/>
            <person name="Widhalm J.R."/>
            <person name="Wisecaver J.H."/>
        </authorList>
    </citation>
    <scope>NUCLEOTIDE SEQUENCE</scope>
    <source>
        <strain evidence="2">ECLA1</strain>
    </source>
</reference>
<evidence type="ECO:0000313" key="2">
    <source>
        <dbReference type="EMBL" id="KAK3795555.1"/>
    </source>
</evidence>
<dbReference type="EMBL" id="JAWDGP010001033">
    <property type="protein sequence ID" value="KAK3795555.1"/>
    <property type="molecule type" value="Genomic_DNA"/>
</dbReference>
<protein>
    <submittedName>
        <fullName evidence="2">Uncharacterized protein</fullName>
    </submittedName>
</protein>
<accession>A0AAE1E6N5</accession>